<dbReference type="GO" id="GO:0007059">
    <property type="term" value="P:chromosome segregation"/>
    <property type="evidence" value="ECO:0007669"/>
    <property type="project" value="TreeGrafter"/>
</dbReference>
<keyword evidence="8" id="KW-0131">Cell cycle</keyword>
<dbReference type="OrthoDB" id="506494at2759"/>
<reference evidence="10" key="1">
    <citation type="submission" date="2018-05" db="EMBL/GenBank/DDBJ databases">
        <title>Draft genome of Mucuna pruriens seed.</title>
        <authorList>
            <person name="Nnadi N.E."/>
            <person name="Vos R."/>
            <person name="Hasami M.H."/>
            <person name="Devisetty U.K."/>
            <person name="Aguiy J.C."/>
        </authorList>
    </citation>
    <scope>NUCLEOTIDE SEQUENCE [LARGE SCALE GENOMIC DNA]</scope>
    <source>
        <strain evidence="10">JCA_2017</strain>
    </source>
</reference>
<feature type="non-terminal residue" evidence="10">
    <location>
        <position position="275"/>
    </location>
</feature>
<evidence type="ECO:0000313" key="11">
    <source>
        <dbReference type="Proteomes" id="UP000257109"/>
    </source>
</evidence>
<dbReference type="AlphaFoldDB" id="A0A371FB79"/>
<name>A0A371FB79_MUCPR</name>
<keyword evidence="6" id="KW-0995">Kinetochore</keyword>
<evidence type="ECO:0000313" key="10">
    <source>
        <dbReference type="EMBL" id="RDX75542.1"/>
    </source>
</evidence>
<keyword evidence="11" id="KW-1185">Reference proteome</keyword>
<keyword evidence="3" id="KW-0158">Chromosome</keyword>
<evidence type="ECO:0000256" key="6">
    <source>
        <dbReference type="ARBA" id="ARBA00022838"/>
    </source>
</evidence>
<evidence type="ECO:0000256" key="8">
    <source>
        <dbReference type="ARBA" id="ARBA00023306"/>
    </source>
</evidence>
<protein>
    <submittedName>
        <fullName evidence="10">Uncharacterized protein</fullName>
    </submittedName>
</protein>
<keyword evidence="5" id="KW-0498">Mitosis</keyword>
<accession>A0A371FB79</accession>
<gene>
    <name evidence="10" type="ORF">CR513_44555</name>
</gene>
<dbReference type="PANTHER" id="PTHR15459">
    <property type="entry name" value="POLYAMINE-MODULATED FACTOR 1"/>
    <property type="match status" value="1"/>
</dbReference>
<comment type="subcellular location">
    <subcellularLocation>
        <location evidence="2">Chromosome</location>
        <location evidence="2">Centromere</location>
        <location evidence="2">Kinetochore</location>
    </subcellularLocation>
    <subcellularLocation>
        <location evidence="1">Nucleus</location>
    </subcellularLocation>
</comment>
<comment type="caution">
    <text evidence="10">The sequence shown here is derived from an EMBL/GenBank/DDBJ whole genome shotgun (WGS) entry which is preliminary data.</text>
</comment>
<keyword evidence="4" id="KW-0132">Cell division</keyword>
<dbReference type="GO" id="GO:0051301">
    <property type="term" value="P:cell division"/>
    <property type="evidence" value="ECO:0007669"/>
    <property type="project" value="UniProtKB-KW"/>
</dbReference>
<dbReference type="GO" id="GO:0000444">
    <property type="term" value="C:MIS12/MIND type complex"/>
    <property type="evidence" value="ECO:0007669"/>
    <property type="project" value="InterPro"/>
</dbReference>
<evidence type="ECO:0000256" key="7">
    <source>
        <dbReference type="ARBA" id="ARBA00023242"/>
    </source>
</evidence>
<proteinExistence type="predicted"/>
<evidence type="ECO:0000256" key="1">
    <source>
        <dbReference type="ARBA" id="ARBA00004123"/>
    </source>
</evidence>
<sequence>MQMLYRLSFVTRGRFGARDTETPLKSPKYPQSLVLEALFSRARHFHSFSALNVLPSLPHPHAFLPSSPVKGTFSGEGNTLFQAMEERPEHGASASLLPSTGIGSRFSNLNKSFKYSLRSLLTSCSKEEFYKAFSSFSNAEKELLHRLFLQVITSLHENLEDGFETVCLQTKAGATLDAVEEIVEEQDLDVLFSDRSNITDIAENLSMAKKNEIQHLMHMVQLGEEHNQMLRSRLQLLREGNQVLSGASQAVEKFKSMNLNYGAYSGDKIHDPQRF</sequence>
<dbReference type="GO" id="GO:0005634">
    <property type="term" value="C:nucleus"/>
    <property type="evidence" value="ECO:0007669"/>
    <property type="project" value="UniProtKB-SubCell"/>
</dbReference>
<dbReference type="Proteomes" id="UP000257109">
    <property type="component" value="Unassembled WGS sequence"/>
</dbReference>
<evidence type="ECO:0000256" key="3">
    <source>
        <dbReference type="ARBA" id="ARBA00022454"/>
    </source>
</evidence>
<evidence type="ECO:0000256" key="2">
    <source>
        <dbReference type="ARBA" id="ARBA00004629"/>
    </source>
</evidence>
<evidence type="ECO:0000256" key="5">
    <source>
        <dbReference type="ARBA" id="ARBA00022776"/>
    </source>
</evidence>
<keyword evidence="9" id="KW-0137">Centromere</keyword>
<evidence type="ECO:0000256" key="4">
    <source>
        <dbReference type="ARBA" id="ARBA00022618"/>
    </source>
</evidence>
<dbReference type="InterPro" id="IPR007128">
    <property type="entry name" value="PMF1/Nnf1"/>
</dbReference>
<dbReference type="EMBL" id="QJKJ01009807">
    <property type="protein sequence ID" value="RDX75542.1"/>
    <property type="molecule type" value="Genomic_DNA"/>
</dbReference>
<dbReference type="PANTHER" id="PTHR15459:SF3">
    <property type="entry name" value="POLYAMINE-MODULATED FACTOR 1"/>
    <property type="match status" value="1"/>
</dbReference>
<organism evidence="10 11">
    <name type="scientific">Mucuna pruriens</name>
    <name type="common">Velvet bean</name>
    <name type="synonym">Dolichos pruriens</name>
    <dbReference type="NCBI Taxonomy" id="157652"/>
    <lineage>
        <taxon>Eukaryota</taxon>
        <taxon>Viridiplantae</taxon>
        <taxon>Streptophyta</taxon>
        <taxon>Embryophyta</taxon>
        <taxon>Tracheophyta</taxon>
        <taxon>Spermatophyta</taxon>
        <taxon>Magnoliopsida</taxon>
        <taxon>eudicotyledons</taxon>
        <taxon>Gunneridae</taxon>
        <taxon>Pentapetalae</taxon>
        <taxon>rosids</taxon>
        <taxon>fabids</taxon>
        <taxon>Fabales</taxon>
        <taxon>Fabaceae</taxon>
        <taxon>Papilionoideae</taxon>
        <taxon>50 kb inversion clade</taxon>
        <taxon>NPAAA clade</taxon>
        <taxon>indigoferoid/millettioid clade</taxon>
        <taxon>Phaseoleae</taxon>
        <taxon>Mucuna</taxon>
    </lineage>
</organism>
<evidence type="ECO:0000256" key="9">
    <source>
        <dbReference type="ARBA" id="ARBA00023328"/>
    </source>
</evidence>
<keyword evidence="7" id="KW-0539">Nucleus</keyword>